<dbReference type="Pfam" id="PF23414">
    <property type="entry name" value="Beta-prop_EML_2"/>
    <property type="match status" value="1"/>
</dbReference>
<dbReference type="InterPro" id="IPR015943">
    <property type="entry name" value="WD40/YVTN_repeat-like_dom_sf"/>
</dbReference>
<evidence type="ECO:0000313" key="11">
    <source>
        <dbReference type="EMBL" id="LAB68577.1"/>
    </source>
</evidence>
<dbReference type="GO" id="GO:0000226">
    <property type="term" value="P:microtubule cytoskeleton organization"/>
    <property type="evidence" value="ECO:0007669"/>
    <property type="project" value="TreeGrafter"/>
</dbReference>
<dbReference type="InterPro" id="IPR011047">
    <property type="entry name" value="Quinoprotein_ADH-like_sf"/>
</dbReference>
<keyword evidence="6" id="KW-0677">Repeat</keyword>
<evidence type="ECO:0000256" key="5">
    <source>
        <dbReference type="ARBA" id="ARBA00022701"/>
    </source>
</evidence>
<evidence type="ECO:0000256" key="6">
    <source>
        <dbReference type="ARBA" id="ARBA00022737"/>
    </source>
</evidence>
<sequence length="650" mass="71116">MPRTNTSHEISYIEDTGQVKFYLRRPVHLYVPTALKEDDYDPLKVVDPPSQSLQLEWVHGYRGKDGRNNLLVLASGEVLYFTAGVVVLYNVEANEQRQYVEHTDDIKSLAVHPDGETVASGQVKGCDDDQDDANIRVWNSTTLETLHVLGTGDLGWGVCALAFSKADDGALLAAVEDAQEPKLSVWQWQKETKISDMKCSSDPVIAVNFSTEEPPRIVTTGKNSIAFWTLEDGSTLEKSTGVFGSTPKPKYITSVSFTPDGETLTGDSNGNILVWAKGSNEISRTITEAHQGSVFDILPLSGGRGFLTSGKDRLLKQWDANFFAAETTTELPEELDAGRVVVEVAEGTLVVGTISNILAKGGMDQQFSVITKGSLDEIWGLATHPTQNKFLSGALDSIVTERNMDDNTINWSIKVLKGGVQSVCYSPDGEVVLVGTTSGTLIVYNASDQELLLEKQAGSEPLQVVQFSPDGSLLAVGSRDNDVYLYETEDDFRKYKLRGTCSGHSSFIRSLDFSSDGSVLRTNSGDYELLFWQTSDCTQDTNSSELRDTEWATRTCLLCFENFGVWPKGVDGTDLNAVAGAHNKDLVVTADDFGQVNLFGGKTHFAYAGHKRYRGHSSHVTNVAFSYDDEKVLSVGGSDCSIFQWKLSDE</sequence>
<dbReference type="Pfam" id="PF03451">
    <property type="entry name" value="HELP"/>
    <property type="match status" value="1"/>
</dbReference>
<organism evidence="11">
    <name type="scientific">Hirondellea gigas</name>
    <dbReference type="NCBI Taxonomy" id="1518452"/>
    <lineage>
        <taxon>Eukaryota</taxon>
        <taxon>Metazoa</taxon>
        <taxon>Ecdysozoa</taxon>
        <taxon>Arthropoda</taxon>
        <taxon>Crustacea</taxon>
        <taxon>Multicrustacea</taxon>
        <taxon>Malacostraca</taxon>
        <taxon>Eumalacostraca</taxon>
        <taxon>Peracarida</taxon>
        <taxon>Amphipoda</taxon>
        <taxon>Amphilochidea</taxon>
        <taxon>Lysianassida</taxon>
        <taxon>Lysianassidira</taxon>
        <taxon>Lysianassoidea</taxon>
        <taxon>Lysianassidae</taxon>
        <taxon>Hirondellea</taxon>
    </lineage>
</organism>
<name>A0A2P2I3H0_9CRUS</name>
<evidence type="ECO:0000259" key="10">
    <source>
        <dbReference type="Pfam" id="PF23414"/>
    </source>
</evidence>
<dbReference type="SUPFAM" id="SSF50998">
    <property type="entry name" value="Quinoprotein alcohol dehydrogenase-like"/>
    <property type="match status" value="1"/>
</dbReference>
<accession>A0A2P2I3H0</accession>
<reference evidence="11" key="1">
    <citation type="journal article" date="2018" name="Biosci. Biotechnol. Biochem.">
        <title>Polysaccharide hydrolase of the hadal zone amphipods Hirondellea gigas.</title>
        <authorList>
            <person name="Kobayashi H."/>
            <person name="Nagahama T."/>
            <person name="Arai W."/>
            <person name="Sasagawa Y."/>
            <person name="Umeda M."/>
            <person name="Hayashi T."/>
            <person name="Nikaido I."/>
            <person name="Watanabe H."/>
            <person name="Oguri K."/>
            <person name="Kitazato H."/>
            <person name="Fujioka K."/>
            <person name="Kido Y."/>
            <person name="Takami H."/>
        </authorList>
    </citation>
    <scope>NUCLEOTIDE SEQUENCE</scope>
    <source>
        <tissue evidence="11">Whole body</tissue>
    </source>
</reference>
<evidence type="ECO:0000256" key="7">
    <source>
        <dbReference type="ARBA" id="ARBA00023212"/>
    </source>
</evidence>
<keyword evidence="3" id="KW-0963">Cytoplasm</keyword>
<dbReference type="PROSITE" id="PS50294">
    <property type="entry name" value="WD_REPEATS_REGION"/>
    <property type="match status" value="2"/>
</dbReference>
<dbReference type="GO" id="GO:0008017">
    <property type="term" value="F:microtubule binding"/>
    <property type="evidence" value="ECO:0007669"/>
    <property type="project" value="TreeGrafter"/>
</dbReference>
<comment type="similarity">
    <text evidence="2">Belongs to the WD repeat EMAP family.</text>
</comment>
<feature type="repeat" description="WD" evidence="8">
    <location>
        <begin position="501"/>
        <end position="533"/>
    </location>
</feature>
<dbReference type="SUPFAM" id="SSF50965">
    <property type="entry name" value="Galactose oxidase, central domain"/>
    <property type="match status" value="1"/>
</dbReference>
<dbReference type="InterPro" id="IPR001680">
    <property type="entry name" value="WD40_rpt"/>
</dbReference>
<dbReference type="InterPro" id="IPR055439">
    <property type="entry name" value="Beta-prop_EML_1st"/>
</dbReference>
<dbReference type="InterPro" id="IPR005108">
    <property type="entry name" value="HELP"/>
</dbReference>
<protein>
    <submittedName>
        <fullName evidence="11">Echinoderm microtubule-associated protein-like 2</fullName>
    </submittedName>
</protein>
<dbReference type="GO" id="GO:0005874">
    <property type="term" value="C:microtubule"/>
    <property type="evidence" value="ECO:0007669"/>
    <property type="project" value="UniProtKB-KW"/>
</dbReference>
<dbReference type="PROSITE" id="PS50082">
    <property type="entry name" value="WD_REPEATS_2"/>
    <property type="match status" value="2"/>
</dbReference>
<evidence type="ECO:0000256" key="8">
    <source>
        <dbReference type="PROSITE-ProRule" id="PRU00221"/>
    </source>
</evidence>
<dbReference type="GO" id="GO:0072686">
    <property type="term" value="C:mitotic spindle"/>
    <property type="evidence" value="ECO:0007669"/>
    <property type="project" value="TreeGrafter"/>
</dbReference>
<dbReference type="AlphaFoldDB" id="A0A2P2I3H0"/>
<feature type="repeat" description="WD" evidence="8">
    <location>
        <begin position="613"/>
        <end position="650"/>
    </location>
</feature>
<dbReference type="Gene3D" id="2.130.10.10">
    <property type="entry name" value="YVTN repeat-like/Quinoprotein amine dehydrogenase"/>
    <property type="match status" value="2"/>
</dbReference>
<evidence type="ECO:0000256" key="4">
    <source>
        <dbReference type="ARBA" id="ARBA00022574"/>
    </source>
</evidence>
<evidence type="ECO:0000256" key="1">
    <source>
        <dbReference type="ARBA" id="ARBA00004245"/>
    </source>
</evidence>
<dbReference type="Pfam" id="PF23409">
    <property type="entry name" value="Beta-prop_EML"/>
    <property type="match status" value="1"/>
</dbReference>
<dbReference type="EMBL" id="IACF01002944">
    <property type="protein sequence ID" value="LAB68577.1"/>
    <property type="molecule type" value="mRNA"/>
</dbReference>
<dbReference type="InterPro" id="IPR055442">
    <property type="entry name" value="Beta-prop_EML-like_2nd"/>
</dbReference>
<evidence type="ECO:0000256" key="3">
    <source>
        <dbReference type="ARBA" id="ARBA00022490"/>
    </source>
</evidence>
<proteinExistence type="evidence at transcript level"/>
<feature type="domain" description="EML-like first beta-propeller" evidence="9">
    <location>
        <begin position="95"/>
        <end position="361"/>
    </location>
</feature>
<evidence type="ECO:0000259" key="9">
    <source>
        <dbReference type="Pfam" id="PF23409"/>
    </source>
</evidence>
<dbReference type="PANTHER" id="PTHR13720">
    <property type="entry name" value="WD-40 REPEAT PROTEIN"/>
    <property type="match status" value="1"/>
</dbReference>
<keyword evidence="4 8" id="KW-0853">WD repeat</keyword>
<comment type="subcellular location">
    <subcellularLocation>
        <location evidence="1">Cytoplasm</location>
        <location evidence="1">Cytoskeleton</location>
    </subcellularLocation>
</comment>
<dbReference type="PANTHER" id="PTHR13720:SF50">
    <property type="entry name" value="ECHINODERM MICROTUBULE-ASSOCIATED PROTEIN-LIKE 2"/>
    <property type="match status" value="1"/>
</dbReference>
<dbReference type="InterPro" id="IPR011043">
    <property type="entry name" value="Gal_Oxase/kelch_b-propeller"/>
</dbReference>
<keyword evidence="7" id="KW-0206">Cytoskeleton</keyword>
<evidence type="ECO:0000256" key="2">
    <source>
        <dbReference type="ARBA" id="ARBA00006489"/>
    </source>
</evidence>
<keyword evidence="5" id="KW-0493">Microtubule</keyword>
<dbReference type="SMART" id="SM00320">
    <property type="entry name" value="WD40"/>
    <property type="match status" value="10"/>
</dbReference>
<dbReference type="InterPro" id="IPR050630">
    <property type="entry name" value="WD_repeat_EMAP"/>
</dbReference>
<feature type="domain" description="EML-like second beta-propeller" evidence="10">
    <location>
        <begin position="378"/>
        <end position="647"/>
    </location>
</feature>
<dbReference type="FunFam" id="2.130.10.10:FF:000320">
    <property type="entry name" value="echinoderm microtubule-associated protein-like 6"/>
    <property type="match status" value="1"/>
</dbReference>